<proteinExistence type="predicted"/>
<evidence type="ECO:0000313" key="3">
    <source>
        <dbReference type="Proteomes" id="UP000694722"/>
    </source>
</evidence>
<protein>
    <submittedName>
        <fullName evidence="2">Uncharacterized protein</fullName>
    </submittedName>
</protein>
<dbReference type="Ensembl" id="ENSSSCT00040087918.1">
    <property type="protein sequence ID" value="ENSSSCP00040038626.1"/>
    <property type="gene ID" value="ENSSSCG00040064396.1"/>
</dbReference>
<dbReference type="Proteomes" id="UP000694722">
    <property type="component" value="Unplaced"/>
</dbReference>
<accession>A0A8D1FLY5</accession>
<evidence type="ECO:0000256" key="1">
    <source>
        <dbReference type="SAM" id="MobiDB-lite"/>
    </source>
</evidence>
<dbReference type="GO" id="GO:0005840">
    <property type="term" value="C:ribosome"/>
    <property type="evidence" value="ECO:0007669"/>
    <property type="project" value="InterPro"/>
</dbReference>
<dbReference type="Gene3D" id="3.90.1180.10">
    <property type="entry name" value="Ribosomal protein L13"/>
    <property type="match status" value="1"/>
</dbReference>
<dbReference type="SUPFAM" id="SSF52161">
    <property type="entry name" value="Ribosomal protein L13"/>
    <property type="match status" value="1"/>
</dbReference>
<dbReference type="GO" id="GO:0006412">
    <property type="term" value="P:translation"/>
    <property type="evidence" value="ECO:0007669"/>
    <property type="project" value="InterPro"/>
</dbReference>
<evidence type="ECO:0000313" key="2">
    <source>
        <dbReference type="Ensembl" id="ENSSSCP00040038626.1"/>
    </source>
</evidence>
<dbReference type="AlphaFoldDB" id="A0A8D1FLY5"/>
<dbReference type="InterPro" id="IPR036899">
    <property type="entry name" value="Ribosomal_uL13_sf"/>
</dbReference>
<sequence length="213" mass="24344">MGEGQQVLLLHGQGHLLDYLEATVAEQVLLGQKGVVVCYEGINTSGNFYRNKRKYLVFLRKRMRTNPSRGSNTSEPQATSAGGWRRACCPTRPSLARPPRNPRMAEPNKIDSLLFRKHFFKKELSTGSFVLMISFASQQNWCTSGILPQSHCSSSCYSYPYLLTFTKPTTRRGTYICNISIERKGRCRDLHCRNTSNFTFFLFFFSIAILQFQ</sequence>
<feature type="region of interest" description="Disordered" evidence="1">
    <location>
        <begin position="66"/>
        <end position="85"/>
    </location>
</feature>
<name>A0A8D1FLY5_PIG</name>
<organism evidence="2 3">
    <name type="scientific">Sus scrofa</name>
    <name type="common">Pig</name>
    <dbReference type="NCBI Taxonomy" id="9823"/>
    <lineage>
        <taxon>Eukaryota</taxon>
        <taxon>Metazoa</taxon>
        <taxon>Chordata</taxon>
        <taxon>Craniata</taxon>
        <taxon>Vertebrata</taxon>
        <taxon>Euteleostomi</taxon>
        <taxon>Mammalia</taxon>
        <taxon>Eutheria</taxon>
        <taxon>Laurasiatheria</taxon>
        <taxon>Artiodactyla</taxon>
        <taxon>Suina</taxon>
        <taxon>Suidae</taxon>
        <taxon>Sus</taxon>
    </lineage>
</organism>
<reference evidence="2" key="1">
    <citation type="submission" date="2025-08" db="UniProtKB">
        <authorList>
            <consortium name="Ensembl"/>
        </authorList>
    </citation>
    <scope>IDENTIFICATION</scope>
</reference>
<dbReference type="GO" id="GO:0003735">
    <property type="term" value="F:structural constituent of ribosome"/>
    <property type="evidence" value="ECO:0007669"/>
    <property type="project" value="InterPro"/>
</dbReference>
<feature type="compositionally biased region" description="Polar residues" evidence="1">
    <location>
        <begin position="66"/>
        <end position="80"/>
    </location>
</feature>